<feature type="compositionally biased region" description="Basic and acidic residues" evidence="1">
    <location>
        <begin position="1"/>
        <end position="68"/>
    </location>
</feature>
<name>A0AAW6CVB6_9FIRM</name>
<evidence type="ECO:0000313" key="2">
    <source>
        <dbReference type="EMBL" id="MDB8002596.1"/>
    </source>
</evidence>
<gene>
    <name evidence="2" type="ORF">PNE09_00795</name>
</gene>
<dbReference type="Proteomes" id="UP001210809">
    <property type="component" value="Unassembled WGS sequence"/>
</dbReference>
<feature type="region of interest" description="Disordered" evidence="1">
    <location>
        <begin position="131"/>
        <end position="175"/>
    </location>
</feature>
<feature type="region of interest" description="Disordered" evidence="1">
    <location>
        <begin position="1"/>
        <end position="80"/>
    </location>
</feature>
<accession>A0AAW6CVB6</accession>
<protein>
    <submittedName>
        <fullName evidence="2">Uncharacterized protein</fullName>
    </submittedName>
</protein>
<dbReference type="EMBL" id="JAQLXW010000001">
    <property type="protein sequence ID" value="MDB8002596.1"/>
    <property type="molecule type" value="Genomic_DNA"/>
</dbReference>
<feature type="compositionally biased region" description="Basic and acidic residues" evidence="1">
    <location>
        <begin position="131"/>
        <end position="143"/>
    </location>
</feature>
<reference evidence="2" key="1">
    <citation type="submission" date="2023-01" db="EMBL/GenBank/DDBJ databases">
        <title>Human gut microbiome strain richness.</title>
        <authorList>
            <person name="Chen-Liaw A."/>
        </authorList>
    </citation>
    <scope>NUCLEOTIDE SEQUENCE</scope>
    <source>
        <strain evidence="2">1001283st1_G1_1001283B150217_161031</strain>
    </source>
</reference>
<evidence type="ECO:0000313" key="3">
    <source>
        <dbReference type="Proteomes" id="UP001210809"/>
    </source>
</evidence>
<proteinExistence type="predicted"/>
<comment type="caution">
    <text evidence="2">The sequence shown here is derived from an EMBL/GenBank/DDBJ whole genome shotgun (WGS) entry which is preliminary data.</text>
</comment>
<evidence type="ECO:0000256" key="1">
    <source>
        <dbReference type="SAM" id="MobiDB-lite"/>
    </source>
</evidence>
<feature type="compositionally biased region" description="Basic and acidic residues" evidence="1">
    <location>
        <begin position="154"/>
        <end position="164"/>
    </location>
</feature>
<organism evidence="2 3">
    <name type="scientific">[Eubacterium] siraeum</name>
    <dbReference type="NCBI Taxonomy" id="39492"/>
    <lineage>
        <taxon>Bacteria</taxon>
        <taxon>Bacillati</taxon>
        <taxon>Bacillota</taxon>
        <taxon>Clostridia</taxon>
        <taxon>Eubacteriales</taxon>
        <taxon>Oscillospiraceae</taxon>
        <taxon>Oscillospiraceae incertae sedis</taxon>
    </lineage>
</organism>
<sequence length="175" mass="18987">MEPEKKTPEEEKKPDAPTAEQKDEPKPEEKPAENKQTDDNGTADKPDESKAEDKKDDKPEEKADKPESEPAPAVPDAKDEEILRLKTQIAAMSLGVKPDCMDDAVAIAESYVKSGKSEDINSALSAVVKKYPDMKADGSDGKKQGGFKVGAGSSDKEEKPDNSRLDNAFGIKKKK</sequence>
<dbReference type="AlphaFoldDB" id="A0AAW6CVB6"/>